<comment type="caution">
    <text evidence="2">The sequence shown here is derived from an EMBL/GenBank/DDBJ whole genome shotgun (WGS) entry which is preliminary data.</text>
</comment>
<evidence type="ECO:0000313" key="2">
    <source>
        <dbReference type="EMBL" id="KAH7070143.1"/>
    </source>
</evidence>
<dbReference type="EMBL" id="JAGMVJ010000028">
    <property type="protein sequence ID" value="KAH7070143.1"/>
    <property type="molecule type" value="Genomic_DNA"/>
</dbReference>
<dbReference type="AlphaFoldDB" id="A0A8K0QU35"/>
<evidence type="ECO:0000256" key="1">
    <source>
        <dbReference type="SAM" id="SignalP"/>
    </source>
</evidence>
<proteinExistence type="predicted"/>
<evidence type="ECO:0000313" key="3">
    <source>
        <dbReference type="Proteomes" id="UP000813461"/>
    </source>
</evidence>
<dbReference type="OrthoDB" id="10389068at2759"/>
<organism evidence="2 3">
    <name type="scientific">Paraphoma chrysanthemicola</name>
    <dbReference type="NCBI Taxonomy" id="798071"/>
    <lineage>
        <taxon>Eukaryota</taxon>
        <taxon>Fungi</taxon>
        <taxon>Dikarya</taxon>
        <taxon>Ascomycota</taxon>
        <taxon>Pezizomycotina</taxon>
        <taxon>Dothideomycetes</taxon>
        <taxon>Pleosporomycetidae</taxon>
        <taxon>Pleosporales</taxon>
        <taxon>Pleosporineae</taxon>
        <taxon>Phaeosphaeriaceae</taxon>
        <taxon>Paraphoma</taxon>
    </lineage>
</organism>
<protein>
    <submittedName>
        <fullName evidence="2">Uncharacterized protein</fullName>
    </submittedName>
</protein>
<sequence>MKTAAAVTALMGLLTIVVGTAIPRDDDTTKDTTPLHADAQATTCQTCSKIYEDCLANCGGDDCNNCKQKACNSFVNGYRCGTTCLWYC</sequence>
<accession>A0A8K0QU35</accession>
<name>A0A8K0QU35_9PLEO</name>
<reference evidence="2" key="1">
    <citation type="journal article" date="2021" name="Nat. Commun.">
        <title>Genetic determinants of endophytism in the Arabidopsis root mycobiome.</title>
        <authorList>
            <person name="Mesny F."/>
            <person name="Miyauchi S."/>
            <person name="Thiergart T."/>
            <person name="Pickel B."/>
            <person name="Atanasova L."/>
            <person name="Karlsson M."/>
            <person name="Huettel B."/>
            <person name="Barry K.W."/>
            <person name="Haridas S."/>
            <person name="Chen C."/>
            <person name="Bauer D."/>
            <person name="Andreopoulos W."/>
            <person name="Pangilinan J."/>
            <person name="LaButti K."/>
            <person name="Riley R."/>
            <person name="Lipzen A."/>
            <person name="Clum A."/>
            <person name="Drula E."/>
            <person name="Henrissat B."/>
            <person name="Kohler A."/>
            <person name="Grigoriev I.V."/>
            <person name="Martin F.M."/>
            <person name="Hacquard S."/>
        </authorList>
    </citation>
    <scope>NUCLEOTIDE SEQUENCE</scope>
    <source>
        <strain evidence="2">MPI-SDFR-AT-0120</strain>
    </source>
</reference>
<dbReference type="Proteomes" id="UP000813461">
    <property type="component" value="Unassembled WGS sequence"/>
</dbReference>
<feature type="chain" id="PRO_5035426661" evidence="1">
    <location>
        <begin position="20"/>
        <end position="88"/>
    </location>
</feature>
<gene>
    <name evidence="2" type="ORF">FB567DRAFT_634036</name>
</gene>
<keyword evidence="1" id="KW-0732">Signal</keyword>
<feature type="signal peptide" evidence="1">
    <location>
        <begin position="1"/>
        <end position="19"/>
    </location>
</feature>
<keyword evidence="3" id="KW-1185">Reference proteome</keyword>